<protein>
    <submittedName>
        <fullName evidence="1">Putative paxneb protein superfamily</fullName>
    </submittedName>
</protein>
<organism evidence="1">
    <name type="scientific">Rosellinia necatrix</name>
    <name type="common">White root-rot fungus</name>
    <dbReference type="NCBI Taxonomy" id="77044"/>
    <lineage>
        <taxon>Eukaryota</taxon>
        <taxon>Fungi</taxon>
        <taxon>Dikarya</taxon>
        <taxon>Ascomycota</taxon>
        <taxon>Pezizomycotina</taxon>
        <taxon>Sordariomycetes</taxon>
        <taxon>Xylariomycetidae</taxon>
        <taxon>Xylariales</taxon>
        <taxon>Xylariaceae</taxon>
        <taxon>Rosellinia</taxon>
    </lineage>
</organism>
<name>A0A1W2TWZ2_ROSNE</name>
<evidence type="ECO:0000313" key="2">
    <source>
        <dbReference type="Proteomes" id="UP000054516"/>
    </source>
</evidence>
<keyword evidence="2" id="KW-1185">Reference proteome</keyword>
<sequence>MLYARELARRYPKLLIFSLRPSAIETSLVKSPKFSDLALRLRLDEEQDNLARGEKVCQQALRVHRLGAGETGAMSNGDSRRCQQ</sequence>
<dbReference type="EMBL" id="DF977553">
    <property type="protein sequence ID" value="GAP93214.2"/>
    <property type="molecule type" value="Genomic_DNA"/>
</dbReference>
<dbReference type="AlphaFoldDB" id="A0A1W2TWZ2"/>
<reference evidence="1" key="1">
    <citation type="submission" date="2016-03" db="EMBL/GenBank/DDBJ databases">
        <title>Draft genome sequence of Rosellinia necatrix.</title>
        <authorList>
            <person name="Kanematsu S."/>
        </authorList>
    </citation>
    <scope>NUCLEOTIDE SEQUENCE [LARGE SCALE GENOMIC DNA]</scope>
    <source>
        <strain evidence="1">W97</strain>
    </source>
</reference>
<accession>A0A1W2TWZ2</accession>
<proteinExistence type="predicted"/>
<dbReference type="OrthoDB" id="191139at2759"/>
<gene>
    <name evidence="1" type="ORF">SAMD00023353_10800150</name>
</gene>
<evidence type="ECO:0000313" key="1">
    <source>
        <dbReference type="EMBL" id="GAP93214.2"/>
    </source>
</evidence>
<dbReference type="Proteomes" id="UP000054516">
    <property type="component" value="Unassembled WGS sequence"/>
</dbReference>